<sequence length="341" mass="39431">MRSEIATMKAVTLKIGIFAEKTTIPIPQLYAYSLDSKSILGLPYMLLEYVKGNILFGVQLEKLEQEKRELKYSQLADVYIQLHQQQFDRIGAFTLDDDGHWIFADNRPLTADTMSNRSVALIYVAIYLQIRPSHRQSITSIISRNCSSMTYHVRDSVMNEDDARHYLYSIYASRGLWMEWAKPEYDHGPFILIHGDLRQPNIVSILDWEWSHNCACTDQATQATFQDTMIAHVLLKPHYFGSVYWLALDSHFHGSDGEKRVQDFFQLSIRKTELQKLKQKALGLEQFEKERKELGVEAKITLKNQTRTPEEEAELVAQLKELRDIGEQGNRMISLTSPKPK</sequence>
<dbReference type="InterPro" id="IPR011009">
    <property type="entry name" value="Kinase-like_dom_sf"/>
</dbReference>
<dbReference type="Proteomes" id="UP000223968">
    <property type="component" value="Unassembled WGS sequence"/>
</dbReference>
<dbReference type="OrthoDB" id="10003767at2759"/>
<organism evidence="1 2">
    <name type="scientific">Helicocarpus griseus UAMH5409</name>
    <dbReference type="NCBI Taxonomy" id="1447875"/>
    <lineage>
        <taxon>Eukaryota</taxon>
        <taxon>Fungi</taxon>
        <taxon>Dikarya</taxon>
        <taxon>Ascomycota</taxon>
        <taxon>Pezizomycotina</taxon>
        <taxon>Eurotiomycetes</taxon>
        <taxon>Eurotiomycetidae</taxon>
        <taxon>Onygenales</taxon>
        <taxon>Ajellomycetaceae</taxon>
        <taxon>Helicocarpus</taxon>
    </lineage>
</organism>
<keyword evidence="2" id="KW-1185">Reference proteome</keyword>
<dbReference type="InterPro" id="IPR051678">
    <property type="entry name" value="AGP_Transferase"/>
</dbReference>
<name>A0A2B7XCK7_9EURO</name>
<evidence type="ECO:0000313" key="1">
    <source>
        <dbReference type="EMBL" id="PGH09384.1"/>
    </source>
</evidence>
<gene>
    <name evidence="1" type="ORF">AJ79_05696</name>
</gene>
<dbReference type="SUPFAM" id="SSF56112">
    <property type="entry name" value="Protein kinase-like (PK-like)"/>
    <property type="match status" value="1"/>
</dbReference>
<accession>A0A2B7XCK7</accession>
<proteinExistence type="predicted"/>
<protein>
    <submittedName>
        <fullName evidence="1">Uncharacterized protein</fullName>
    </submittedName>
</protein>
<dbReference type="PANTHER" id="PTHR21310">
    <property type="entry name" value="AMINOGLYCOSIDE PHOSPHOTRANSFERASE-RELATED-RELATED"/>
    <property type="match status" value="1"/>
</dbReference>
<evidence type="ECO:0000313" key="2">
    <source>
        <dbReference type="Proteomes" id="UP000223968"/>
    </source>
</evidence>
<dbReference type="AlphaFoldDB" id="A0A2B7XCK7"/>
<dbReference type="PANTHER" id="PTHR21310:SF37">
    <property type="entry name" value="AMINOGLYCOSIDE PHOSPHOTRANSFERASE DOMAIN-CONTAINING PROTEIN"/>
    <property type="match status" value="1"/>
</dbReference>
<reference evidence="1 2" key="1">
    <citation type="submission" date="2017-10" db="EMBL/GenBank/DDBJ databases">
        <title>Comparative genomics in systemic dimorphic fungi from Ajellomycetaceae.</title>
        <authorList>
            <person name="Munoz J.F."/>
            <person name="Mcewen J.G."/>
            <person name="Clay O.K."/>
            <person name="Cuomo C.A."/>
        </authorList>
    </citation>
    <scope>NUCLEOTIDE SEQUENCE [LARGE SCALE GENOMIC DNA]</scope>
    <source>
        <strain evidence="1 2">UAMH5409</strain>
    </source>
</reference>
<comment type="caution">
    <text evidence="1">The sequence shown here is derived from an EMBL/GenBank/DDBJ whole genome shotgun (WGS) entry which is preliminary data.</text>
</comment>
<dbReference type="EMBL" id="PDNB01000093">
    <property type="protein sequence ID" value="PGH09384.1"/>
    <property type="molecule type" value="Genomic_DNA"/>
</dbReference>